<organism evidence="1 2">
    <name type="scientific">Bacteroides uniformis</name>
    <dbReference type="NCBI Taxonomy" id="820"/>
    <lineage>
        <taxon>Bacteria</taxon>
        <taxon>Pseudomonadati</taxon>
        <taxon>Bacteroidota</taxon>
        <taxon>Bacteroidia</taxon>
        <taxon>Bacteroidales</taxon>
        <taxon>Bacteroidaceae</taxon>
        <taxon>Bacteroides</taxon>
    </lineage>
</organism>
<proteinExistence type="predicted"/>
<comment type="caution">
    <text evidence="1">The sequence shown here is derived from an EMBL/GenBank/DDBJ whole genome shotgun (WGS) entry which is preliminary data.</text>
</comment>
<name>A0A6I0KVB3_BACUN</name>
<dbReference type="EMBL" id="WCUG01000004">
    <property type="protein sequence ID" value="KAB4171612.1"/>
    <property type="molecule type" value="Genomic_DNA"/>
</dbReference>
<dbReference type="Proteomes" id="UP000433928">
    <property type="component" value="Unassembled WGS sequence"/>
</dbReference>
<evidence type="ECO:0000313" key="1">
    <source>
        <dbReference type="EMBL" id="KAB4171612.1"/>
    </source>
</evidence>
<evidence type="ECO:0000313" key="2">
    <source>
        <dbReference type="Proteomes" id="UP000433928"/>
    </source>
</evidence>
<reference evidence="1 2" key="1">
    <citation type="journal article" date="2019" name="Nat. Med.">
        <title>A library of human gut bacterial isolates paired with longitudinal multiomics data enables mechanistic microbiome research.</title>
        <authorList>
            <person name="Poyet M."/>
            <person name="Groussin M."/>
            <person name="Gibbons S.M."/>
            <person name="Avila-Pacheco J."/>
            <person name="Jiang X."/>
            <person name="Kearney S.M."/>
            <person name="Perrotta A.R."/>
            <person name="Berdy B."/>
            <person name="Zhao S."/>
            <person name="Lieberman T.D."/>
            <person name="Swanson P.K."/>
            <person name="Smith M."/>
            <person name="Roesemann S."/>
            <person name="Alexander J.E."/>
            <person name="Rich S.A."/>
            <person name="Livny J."/>
            <person name="Vlamakis H."/>
            <person name="Clish C."/>
            <person name="Bullock K."/>
            <person name="Deik A."/>
            <person name="Scott J."/>
            <person name="Pierce K.A."/>
            <person name="Xavier R.J."/>
            <person name="Alm E.J."/>
        </authorList>
    </citation>
    <scope>NUCLEOTIDE SEQUENCE [LARGE SCALE GENOMIC DNA]</scope>
    <source>
        <strain evidence="1 2">BIOML-A27</strain>
    </source>
</reference>
<protein>
    <submittedName>
        <fullName evidence="1">Uncharacterized protein</fullName>
    </submittedName>
</protein>
<dbReference type="AlphaFoldDB" id="A0A6I0KVB3"/>
<dbReference type="RefSeq" id="WP_151854140.1">
    <property type="nucleotide sequence ID" value="NZ_WCUD01000073.1"/>
</dbReference>
<sequence length="62" mass="7382">MKNSIFKILKYSYYADGKRTLEQYEISMGGSDSFMCVREELIDLQKQIALALNYRKEEQHEK</sequence>
<gene>
    <name evidence="1" type="ORF">GAQ59_04560</name>
</gene>
<accession>A0A6I0KVB3</accession>